<evidence type="ECO:0000256" key="10">
    <source>
        <dbReference type="ARBA" id="ARBA00023004"/>
    </source>
</evidence>
<dbReference type="PANTHER" id="PTHR46300:SF7">
    <property type="entry name" value="P450, PUTATIVE (EUROFUNG)-RELATED"/>
    <property type="match status" value="1"/>
</dbReference>
<dbReference type="Proteomes" id="UP000076871">
    <property type="component" value="Unassembled WGS sequence"/>
</dbReference>
<evidence type="ECO:0000256" key="9">
    <source>
        <dbReference type="ARBA" id="ARBA00023002"/>
    </source>
</evidence>
<name>A0A165DNM9_9APHY</name>
<dbReference type="STRING" id="1314785.A0A165DNM9"/>
<evidence type="ECO:0000313" key="17">
    <source>
        <dbReference type="Proteomes" id="UP000076871"/>
    </source>
</evidence>
<dbReference type="GO" id="GO:0016020">
    <property type="term" value="C:membrane"/>
    <property type="evidence" value="ECO:0007669"/>
    <property type="project" value="UniProtKB-SubCell"/>
</dbReference>
<protein>
    <submittedName>
        <fullName evidence="16">Cytochrome P450</fullName>
    </submittedName>
</protein>
<dbReference type="Gene3D" id="1.10.630.10">
    <property type="entry name" value="Cytochrome P450"/>
    <property type="match status" value="1"/>
</dbReference>
<dbReference type="EMBL" id="KV427631">
    <property type="protein sequence ID" value="KZT05281.1"/>
    <property type="molecule type" value="Genomic_DNA"/>
</dbReference>
<dbReference type="PRINTS" id="PR00463">
    <property type="entry name" value="EP450I"/>
</dbReference>
<evidence type="ECO:0000256" key="11">
    <source>
        <dbReference type="ARBA" id="ARBA00023033"/>
    </source>
</evidence>
<organism evidence="16 17">
    <name type="scientific">Laetiporus sulphureus 93-53</name>
    <dbReference type="NCBI Taxonomy" id="1314785"/>
    <lineage>
        <taxon>Eukaryota</taxon>
        <taxon>Fungi</taxon>
        <taxon>Dikarya</taxon>
        <taxon>Basidiomycota</taxon>
        <taxon>Agaricomycotina</taxon>
        <taxon>Agaricomycetes</taxon>
        <taxon>Polyporales</taxon>
        <taxon>Laetiporus</taxon>
    </lineage>
</organism>
<comment type="cofactor">
    <cofactor evidence="1 13">
        <name>heme</name>
        <dbReference type="ChEBI" id="CHEBI:30413"/>
    </cofactor>
</comment>
<keyword evidence="9 14" id="KW-0560">Oxidoreductase</keyword>
<keyword evidence="12 15" id="KW-0472">Membrane</keyword>
<reference evidence="16 17" key="1">
    <citation type="journal article" date="2016" name="Mol. Biol. Evol.">
        <title>Comparative Genomics of Early-Diverging Mushroom-Forming Fungi Provides Insights into the Origins of Lignocellulose Decay Capabilities.</title>
        <authorList>
            <person name="Nagy L.G."/>
            <person name="Riley R."/>
            <person name="Tritt A."/>
            <person name="Adam C."/>
            <person name="Daum C."/>
            <person name="Floudas D."/>
            <person name="Sun H."/>
            <person name="Yadav J.S."/>
            <person name="Pangilinan J."/>
            <person name="Larsson K.H."/>
            <person name="Matsuura K."/>
            <person name="Barry K."/>
            <person name="Labutti K."/>
            <person name="Kuo R."/>
            <person name="Ohm R.A."/>
            <person name="Bhattacharya S.S."/>
            <person name="Shirouzu T."/>
            <person name="Yoshinaga Y."/>
            <person name="Martin F.M."/>
            <person name="Grigoriev I.V."/>
            <person name="Hibbett D.S."/>
        </authorList>
    </citation>
    <scope>NUCLEOTIDE SEQUENCE [LARGE SCALE GENOMIC DNA]</scope>
    <source>
        <strain evidence="16 17">93-53</strain>
    </source>
</reference>
<dbReference type="CDD" id="cd11065">
    <property type="entry name" value="CYP64-like"/>
    <property type="match status" value="1"/>
</dbReference>
<evidence type="ECO:0000256" key="14">
    <source>
        <dbReference type="RuleBase" id="RU000461"/>
    </source>
</evidence>
<keyword evidence="8 15" id="KW-1133">Transmembrane helix</keyword>
<dbReference type="AlphaFoldDB" id="A0A165DNM9"/>
<keyword evidence="7 13" id="KW-0479">Metal-binding</keyword>
<evidence type="ECO:0000256" key="12">
    <source>
        <dbReference type="ARBA" id="ARBA00023136"/>
    </source>
</evidence>
<evidence type="ECO:0000256" key="1">
    <source>
        <dbReference type="ARBA" id="ARBA00001971"/>
    </source>
</evidence>
<dbReference type="GO" id="GO:0016705">
    <property type="term" value="F:oxidoreductase activity, acting on paired donors, with incorporation or reduction of molecular oxygen"/>
    <property type="evidence" value="ECO:0007669"/>
    <property type="project" value="InterPro"/>
</dbReference>
<dbReference type="GO" id="GO:0004497">
    <property type="term" value="F:monooxygenase activity"/>
    <property type="evidence" value="ECO:0007669"/>
    <property type="project" value="UniProtKB-KW"/>
</dbReference>
<dbReference type="InterPro" id="IPR002401">
    <property type="entry name" value="Cyt_P450_E_grp-I"/>
</dbReference>
<dbReference type="Pfam" id="PF00067">
    <property type="entry name" value="p450"/>
    <property type="match status" value="1"/>
</dbReference>
<keyword evidence="17" id="KW-1185">Reference proteome</keyword>
<comment type="similarity">
    <text evidence="4 14">Belongs to the cytochrome P450 family.</text>
</comment>
<keyword evidence="11 14" id="KW-0503">Monooxygenase</keyword>
<feature type="transmembrane region" description="Helical" evidence="15">
    <location>
        <begin position="6"/>
        <end position="23"/>
    </location>
</feature>
<dbReference type="PANTHER" id="PTHR46300">
    <property type="entry name" value="P450, PUTATIVE (EUROFUNG)-RELATED-RELATED"/>
    <property type="match status" value="1"/>
</dbReference>
<dbReference type="OrthoDB" id="1055148at2759"/>
<evidence type="ECO:0000256" key="15">
    <source>
        <dbReference type="SAM" id="Phobius"/>
    </source>
</evidence>
<feature type="binding site" description="axial binding residue" evidence="13">
    <location>
        <position position="446"/>
    </location>
    <ligand>
        <name>heme</name>
        <dbReference type="ChEBI" id="CHEBI:30413"/>
    </ligand>
    <ligandPart>
        <name>Fe</name>
        <dbReference type="ChEBI" id="CHEBI:18248"/>
    </ligandPart>
</feature>
<keyword evidence="5 13" id="KW-0349">Heme</keyword>
<evidence type="ECO:0000313" key="16">
    <source>
        <dbReference type="EMBL" id="KZT05281.1"/>
    </source>
</evidence>
<dbReference type="InterPro" id="IPR036396">
    <property type="entry name" value="Cyt_P450_sf"/>
</dbReference>
<evidence type="ECO:0000256" key="7">
    <source>
        <dbReference type="ARBA" id="ARBA00022723"/>
    </source>
</evidence>
<sequence>MALDLTTYLGVTVCCLTVLWLSFSRVSKQRLGRHLPPGPKGLPLVGNALQMPLEYQQYAFAAWGDKYGDIVYARVLQKHIVILNSVRAARDLLEKRGATYSDRPRFVLLNELIGSLKPNMALLSVGDEWRKHRKWFQTTLSSRVSLDSYRPMQRREVIILLSNLLQTPQDFASHIKRYAAGVLMEVSYGHTVTSGDDDFVRMADEVGAEILEIGEAGSTLVDLFPVFKYVPTWLPGPGSFKRRALELKRFTFETMSLPYENVKAKMASGSAKPSYVSNLLQETSQTAGGIENEVRIRAGAAVLYQAGIDTTATLLISFVLAMVLYPDVYRKAQAEMDAVVGQARLPTPDDRPMLPYLECVLKEALRWCCPAPLGVPHYVSQDDQYRDYYIPGGTMIISNIWAMTRDADMYPDPEVFNPDRFLKTTGDTENVLDPRIIVFGFGRRVCPGRLLADSNAWLVAANLLATMDIGRNCDSSGQEIIPVPKFSSGTVRHPRPFPCKIRPRSDKVVQTIVDANAELEA</sequence>
<evidence type="ECO:0000256" key="4">
    <source>
        <dbReference type="ARBA" id="ARBA00010617"/>
    </source>
</evidence>
<proteinExistence type="inferred from homology"/>
<gene>
    <name evidence="16" type="ORF">LAESUDRAFT_656172</name>
</gene>
<dbReference type="PROSITE" id="PS00086">
    <property type="entry name" value="CYTOCHROME_P450"/>
    <property type="match status" value="1"/>
</dbReference>
<feature type="transmembrane region" description="Helical" evidence="15">
    <location>
        <begin position="302"/>
        <end position="325"/>
    </location>
</feature>
<evidence type="ECO:0000256" key="8">
    <source>
        <dbReference type="ARBA" id="ARBA00022989"/>
    </source>
</evidence>
<evidence type="ECO:0000256" key="6">
    <source>
        <dbReference type="ARBA" id="ARBA00022692"/>
    </source>
</evidence>
<comment type="subcellular location">
    <subcellularLocation>
        <location evidence="2">Membrane</location>
        <topology evidence="2">Single-pass membrane protein</topology>
    </subcellularLocation>
</comment>
<keyword evidence="10 13" id="KW-0408">Iron</keyword>
<dbReference type="SUPFAM" id="SSF48264">
    <property type="entry name" value="Cytochrome P450"/>
    <property type="match status" value="1"/>
</dbReference>
<dbReference type="InterPro" id="IPR050364">
    <property type="entry name" value="Cytochrome_P450_fung"/>
</dbReference>
<dbReference type="InParanoid" id="A0A165DNM9"/>
<dbReference type="GO" id="GO:0020037">
    <property type="term" value="F:heme binding"/>
    <property type="evidence" value="ECO:0007669"/>
    <property type="project" value="InterPro"/>
</dbReference>
<dbReference type="GO" id="GO:0005506">
    <property type="term" value="F:iron ion binding"/>
    <property type="evidence" value="ECO:0007669"/>
    <property type="project" value="InterPro"/>
</dbReference>
<dbReference type="GeneID" id="63821629"/>
<keyword evidence="6 15" id="KW-0812">Transmembrane</keyword>
<dbReference type="RefSeq" id="XP_040763021.1">
    <property type="nucleotide sequence ID" value="XM_040904599.1"/>
</dbReference>
<comment type="pathway">
    <text evidence="3">Secondary metabolite biosynthesis.</text>
</comment>
<evidence type="ECO:0000256" key="3">
    <source>
        <dbReference type="ARBA" id="ARBA00005179"/>
    </source>
</evidence>
<evidence type="ECO:0000256" key="2">
    <source>
        <dbReference type="ARBA" id="ARBA00004167"/>
    </source>
</evidence>
<dbReference type="InterPro" id="IPR001128">
    <property type="entry name" value="Cyt_P450"/>
</dbReference>
<evidence type="ECO:0000256" key="5">
    <source>
        <dbReference type="ARBA" id="ARBA00022617"/>
    </source>
</evidence>
<accession>A0A165DNM9</accession>
<evidence type="ECO:0000256" key="13">
    <source>
        <dbReference type="PIRSR" id="PIRSR602401-1"/>
    </source>
</evidence>
<dbReference type="InterPro" id="IPR017972">
    <property type="entry name" value="Cyt_P450_CS"/>
</dbReference>